<protein>
    <submittedName>
        <fullName evidence="1">Uncharacterized protein</fullName>
    </submittedName>
</protein>
<dbReference type="RefSeq" id="WP_336435563.1">
    <property type="nucleotide sequence ID" value="NZ_JBAWKS010000001.1"/>
</dbReference>
<reference evidence="1 2" key="1">
    <citation type="submission" date="2023-12" db="EMBL/GenBank/DDBJ databases">
        <title>Friends and Foes: Symbiotic and Algicidal bacterial influence on Karenia brevis blooms.</title>
        <authorList>
            <person name="Fei C."/>
            <person name="Mohamed A.R."/>
            <person name="Booker A."/>
            <person name="Arshad M."/>
            <person name="Klass S."/>
            <person name="Ahn S."/>
            <person name="Gilbert P.M."/>
            <person name="Heil C.A."/>
            <person name="Martinez J.M."/>
            <person name="Amin S.A."/>
        </authorList>
    </citation>
    <scope>NUCLEOTIDE SEQUENCE [LARGE SCALE GENOMIC DNA]</scope>
    <source>
        <strain evidence="1 2">CE15</strain>
    </source>
</reference>
<gene>
    <name evidence="1" type="ORF">WAE96_11750</name>
</gene>
<dbReference type="Proteomes" id="UP001382455">
    <property type="component" value="Unassembled WGS sequence"/>
</dbReference>
<organism evidence="1 2">
    <name type="scientific">Pseudoalteromonas spongiae</name>
    <dbReference type="NCBI Taxonomy" id="298657"/>
    <lineage>
        <taxon>Bacteria</taxon>
        <taxon>Pseudomonadati</taxon>
        <taxon>Pseudomonadota</taxon>
        <taxon>Gammaproteobacteria</taxon>
        <taxon>Alteromonadales</taxon>
        <taxon>Pseudoalteromonadaceae</taxon>
        <taxon>Pseudoalteromonas</taxon>
    </lineage>
</organism>
<comment type="caution">
    <text evidence="1">The sequence shown here is derived from an EMBL/GenBank/DDBJ whole genome shotgun (WGS) entry which is preliminary data.</text>
</comment>
<accession>A0ABU8ETP4</accession>
<proteinExistence type="predicted"/>
<dbReference type="EMBL" id="JBAWKS010000001">
    <property type="protein sequence ID" value="MEI4550339.1"/>
    <property type="molecule type" value="Genomic_DNA"/>
</dbReference>
<keyword evidence="2" id="KW-1185">Reference proteome</keyword>
<name>A0ABU8ETP4_9GAMM</name>
<sequence length="135" mass="15745">MKNISITPENAQIIDEYFAQLQAGCTTRTLSYMDLAEASRIAESMLERLLRKQSRQNILALVKPKYMAFKPEYRGVPEHTQCYIKRGRKYWYLSSIMRTKADRSGSYKVEIIENTLNTKHDEIIRYVTNDLLSDG</sequence>
<evidence type="ECO:0000313" key="1">
    <source>
        <dbReference type="EMBL" id="MEI4550339.1"/>
    </source>
</evidence>
<evidence type="ECO:0000313" key="2">
    <source>
        <dbReference type="Proteomes" id="UP001382455"/>
    </source>
</evidence>